<dbReference type="EMBL" id="JBHFEH010000002">
    <property type="protein sequence ID" value="KAL2058540.1"/>
    <property type="molecule type" value="Genomic_DNA"/>
</dbReference>
<feature type="region of interest" description="Disordered" evidence="1">
    <location>
        <begin position="1"/>
        <end position="24"/>
    </location>
</feature>
<name>A0ABR4BLC9_9LECA</name>
<reference evidence="2 3" key="1">
    <citation type="submission" date="2024-09" db="EMBL/GenBank/DDBJ databases">
        <title>Rethinking Asexuality: The Enigmatic Case of Functional Sexual Genes in Lepraria (Stereocaulaceae).</title>
        <authorList>
            <person name="Doellman M."/>
            <person name="Sun Y."/>
            <person name="Barcenas-Pena A."/>
            <person name="Lumbsch H.T."/>
            <person name="Grewe F."/>
        </authorList>
    </citation>
    <scope>NUCLEOTIDE SEQUENCE [LARGE SCALE GENOMIC DNA]</scope>
    <source>
        <strain evidence="2 3">Grewe 0041</strain>
    </source>
</reference>
<sequence length="193" mass="21544">MSASNNSQQKEHGDADGLNSSLQNKKPAQLTTCYPVFDPTKAPKEYFNEFNKHARASSIPWTLITSNDPHIIRKEIEVNSLSNNSEERPSVTPLFNNSVDGAYAFYKSLRTQYSTSLPHFTNFTFLAIDETCVQSSPKHCLLCTDAPDYAEAANQVKLKVLHSPIEKIMPCLHALEHLAMMSSETENNPRGVV</sequence>
<dbReference type="Proteomes" id="UP001590951">
    <property type="component" value="Unassembled WGS sequence"/>
</dbReference>
<comment type="caution">
    <text evidence="2">The sequence shown here is derived from an EMBL/GenBank/DDBJ whole genome shotgun (WGS) entry which is preliminary data.</text>
</comment>
<gene>
    <name evidence="2" type="ORF">ABVK25_001268</name>
</gene>
<keyword evidence="3" id="KW-1185">Reference proteome</keyword>
<evidence type="ECO:0000256" key="1">
    <source>
        <dbReference type="SAM" id="MobiDB-lite"/>
    </source>
</evidence>
<organism evidence="2 3">
    <name type="scientific">Lepraria finkii</name>
    <dbReference type="NCBI Taxonomy" id="1340010"/>
    <lineage>
        <taxon>Eukaryota</taxon>
        <taxon>Fungi</taxon>
        <taxon>Dikarya</taxon>
        <taxon>Ascomycota</taxon>
        <taxon>Pezizomycotina</taxon>
        <taxon>Lecanoromycetes</taxon>
        <taxon>OSLEUM clade</taxon>
        <taxon>Lecanoromycetidae</taxon>
        <taxon>Lecanorales</taxon>
        <taxon>Lecanorineae</taxon>
        <taxon>Stereocaulaceae</taxon>
        <taxon>Lepraria</taxon>
    </lineage>
</organism>
<evidence type="ECO:0000313" key="2">
    <source>
        <dbReference type="EMBL" id="KAL2058540.1"/>
    </source>
</evidence>
<proteinExistence type="predicted"/>
<protein>
    <submittedName>
        <fullName evidence="2">Uncharacterized protein</fullName>
    </submittedName>
</protein>
<accession>A0ABR4BLC9</accession>
<evidence type="ECO:0000313" key="3">
    <source>
        <dbReference type="Proteomes" id="UP001590951"/>
    </source>
</evidence>